<dbReference type="AlphaFoldDB" id="A0A8H4R8Q6"/>
<keyword evidence="3" id="KW-1185">Reference proteome</keyword>
<name>A0A8H4R8Q6_9HELO</name>
<comment type="caution">
    <text evidence="2">The sequence shown here is derived from an EMBL/GenBank/DDBJ whole genome shotgun (WGS) entry which is preliminary data.</text>
</comment>
<evidence type="ECO:0000313" key="3">
    <source>
        <dbReference type="Proteomes" id="UP000566819"/>
    </source>
</evidence>
<feature type="signal peptide" evidence="1">
    <location>
        <begin position="1"/>
        <end position="19"/>
    </location>
</feature>
<keyword evidence="1" id="KW-0732">Signal</keyword>
<reference evidence="2 3" key="1">
    <citation type="submission" date="2020-03" db="EMBL/GenBank/DDBJ databases">
        <title>Draft Genome Sequence of Cudoniella acicularis.</title>
        <authorList>
            <person name="Buettner E."/>
            <person name="Kellner H."/>
        </authorList>
    </citation>
    <scope>NUCLEOTIDE SEQUENCE [LARGE SCALE GENOMIC DNA]</scope>
    <source>
        <strain evidence="2 3">DSM 108380</strain>
    </source>
</reference>
<sequence length="305" mass="33789">MLFTTLSVSALGFAAVSFAAPQLHSRFEVEKREPAQPVERGLTWTPHKRSRGNFQLPSNSFNSFGSSSNNFFNDFNSFSQSSENTIIITEIQENSLSESEFESEQQFSQLIQEQLFLDQSQNFISDNIRRNHFNSRNSNVNTIILIVSQVTDSRNGGSNSRYFSRQIESNSNIQEQEVVIITDSNQFNIGGSNSNSQFVPSSTSVSQAQSTGIPSTITGSQSNVGLYQPGASWQGFNPNIQLLPSGISEPSFNFGQSDTDPAIIILENQQTYVEFLEQSEESLDSSILSESQFSGFNSEESNSII</sequence>
<feature type="chain" id="PRO_5034024512" evidence="1">
    <location>
        <begin position="20"/>
        <end position="305"/>
    </location>
</feature>
<dbReference type="EMBL" id="JAAMPI010001656">
    <property type="protein sequence ID" value="KAF4624438.1"/>
    <property type="molecule type" value="Genomic_DNA"/>
</dbReference>
<dbReference type="OrthoDB" id="4851124at2759"/>
<evidence type="ECO:0000313" key="2">
    <source>
        <dbReference type="EMBL" id="KAF4624438.1"/>
    </source>
</evidence>
<evidence type="ECO:0000256" key="1">
    <source>
        <dbReference type="SAM" id="SignalP"/>
    </source>
</evidence>
<proteinExistence type="predicted"/>
<accession>A0A8H4R8Q6</accession>
<dbReference type="Proteomes" id="UP000566819">
    <property type="component" value="Unassembled WGS sequence"/>
</dbReference>
<gene>
    <name evidence="2" type="ORF">G7Y89_g13733</name>
</gene>
<protein>
    <submittedName>
        <fullName evidence="2">Uncharacterized protein</fullName>
    </submittedName>
</protein>
<organism evidence="2 3">
    <name type="scientific">Cudoniella acicularis</name>
    <dbReference type="NCBI Taxonomy" id="354080"/>
    <lineage>
        <taxon>Eukaryota</taxon>
        <taxon>Fungi</taxon>
        <taxon>Dikarya</taxon>
        <taxon>Ascomycota</taxon>
        <taxon>Pezizomycotina</taxon>
        <taxon>Leotiomycetes</taxon>
        <taxon>Helotiales</taxon>
        <taxon>Tricladiaceae</taxon>
        <taxon>Cudoniella</taxon>
    </lineage>
</organism>